<accession>A0ABW2IDI8</accession>
<evidence type="ECO:0000313" key="3">
    <source>
        <dbReference type="Proteomes" id="UP001596542"/>
    </source>
</evidence>
<gene>
    <name evidence="2" type="ORF">ACFQPC_13135</name>
</gene>
<dbReference type="EMBL" id="JBHTBU010000002">
    <property type="protein sequence ID" value="MFC7288988.1"/>
    <property type="molecule type" value="Genomic_DNA"/>
</dbReference>
<name>A0ABW2IDI8_9BURK</name>
<keyword evidence="1" id="KW-1133">Transmembrane helix</keyword>
<dbReference type="InterPro" id="IPR007401">
    <property type="entry name" value="DUF454"/>
</dbReference>
<comment type="caution">
    <text evidence="2">The sequence shown here is derived from an EMBL/GenBank/DDBJ whole genome shotgun (WGS) entry which is preliminary data.</text>
</comment>
<dbReference type="PANTHER" id="PTHR35813:SF1">
    <property type="entry name" value="INNER MEMBRANE PROTEIN YBAN"/>
    <property type="match status" value="1"/>
</dbReference>
<dbReference type="Proteomes" id="UP001596542">
    <property type="component" value="Unassembled WGS sequence"/>
</dbReference>
<proteinExistence type="predicted"/>
<evidence type="ECO:0000256" key="1">
    <source>
        <dbReference type="SAM" id="Phobius"/>
    </source>
</evidence>
<dbReference type="PANTHER" id="PTHR35813">
    <property type="entry name" value="INNER MEMBRANE PROTEIN YBAN"/>
    <property type="match status" value="1"/>
</dbReference>
<dbReference type="RefSeq" id="WP_382272374.1">
    <property type="nucleotide sequence ID" value="NZ_JBHTBU010000002.1"/>
</dbReference>
<feature type="transmembrane region" description="Helical" evidence="1">
    <location>
        <begin position="114"/>
        <end position="133"/>
    </location>
</feature>
<feature type="transmembrane region" description="Helical" evidence="1">
    <location>
        <begin position="21"/>
        <end position="42"/>
    </location>
</feature>
<evidence type="ECO:0000313" key="2">
    <source>
        <dbReference type="EMBL" id="MFC7288988.1"/>
    </source>
</evidence>
<organism evidence="2 3">
    <name type="scientific">Herminiimonas glaciei</name>
    <dbReference type="NCBI Taxonomy" id="523788"/>
    <lineage>
        <taxon>Bacteria</taxon>
        <taxon>Pseudomonadati</taxon>
        <taxon>Pseudomonadota</taxon>
        <taxon>Betaproteobacteria</taxon>
        <taxon>Burkholderiales</taxon>
        <taxon>Oxalobacteraceae</taxon>
        <taxon>Herminiimonas</taxon>
    </lineage>
</organism>
<sequence>MTTEPSAAITDSKPRSRLAKALYGLVGGVALALGIIGIFLPGLPTTPFVLLAAACFAKASPRVHQWMLQHQLIGPMLRNWEEHRSLTVRTKCVAIGSMLLMIAISIWSFSGRPWIQVSLLVLAAIGAATVLRIPTRPQAPQK</sequence>
<reference evidence="3" key="1">
    <citation type="journal article" date="2019" name="Int. J. Syst. Evol. Microbiol.">
        <title>The Global Catalogue of Microorganisms (GCM) 10K type strain sequencing project: providing services to taxonomists for standard genome sequencing and annotation.</title>
        <authorList>
            <consortium name="The Broad Institute Genomics Platform"/>
            <consortium name="The Broad Institute Genome Sequencing Center for Infectious Disease"/>
            <person name="Wu L."/>
            <person name="Ma J."/>
        </authorList>
    </citation>
    <scope>NUCLEOTIDE SEQUENCE [LARGE SCALE GENOMIC DNA]</scope>
    <source>
        <strain evidence="3">KACC 12508</strain>
    </source>
</reference>
<feature type="transmembrane region" description="Helical" evidence="1">
    <location>
        <begin position="88"/>
        <end position="108"/>
    </location>
</feature>
<keyword evidence="1" id="KW-0472">Membrane</keyword>
<keyword evidence="1" id="KW-0812">Transmembrane</keyword>
<protein>
    <submittedName>
        <fullName evidence="2">YbaN family protein</fullName>
    </submittedName>
</protein>
<dbReference type="Pfam" id="PF04304">
    <property type="entry name" value="DUF454"/>
    <property type="match status" value="1"/>
</dbReference>
<dbReference type="PIRSF" id="PIRSF016789">
    <property type="entry name" value="DUF454"/>
    <property type="match status" value="1"/>
</dbReference>
<keyword evidence="3" id="KW-1185">Reference proteome</keyword>